<name>A0A2N1PSU6_9BACT</name>
<keyword evidence="1" id="KW-0812">Transmembrane</keyword>
<comment type="caution">
    <text evidence="2">The sequence shown here is derived from an EMBL/GenBank/DDBJ whole genome shotgun (WGS) entry which is preliminary data.</text>
</comment>
<evidence type="ECO:0008006" key="4">
    <source>
        <dbReference type="Google" id="ProtNLM"/>
    </source>
</evidence>
<dbReference type="Proteomes" id="UP000233256">
    <property type="component" value="Unassembled WGS sequence"/>
</dbReference>
<accession>A0A2N1PSU6</accession>
<reference evidence="2 3" key="1">
    <citation type="journal article" date="2017" name="ISME J.">
        <title>Potential for microbial H2 and metal transformations associated with novel bacteria and archaea in deep terrestrial subsurface sediments.</title>
        <authorList>
            <person name="Hernsdorf A.W."/>
            <person name="Amano Y."/>
            <person name="Miyakawa K."/>
            <person name="Ise K."/>
            <person name="Suzuki Y."/>
            <person name="Anantharaman K."/>
            <person name="Probst A."/>
            <person name="Burstein D."/>
            <person name="Thomas B.C."/>
            <person name="Banfield J.F."/>
        </authorList>
    </citation>
    <scope>NUCLEOTIDE SEQUENCE [LARGE SCALE GENOMIC DNA]</scope>
    <source>
        <strain evidence="2">HGW-Wallbacteria-1</strain>
    </source>
</reference>
<proteinExistence type="predicted"/>
<organism evidence="2 3">
    <name type="scientific">Candidatus Wallbacteria bacterium HGW-Wallbacteria-1</name>
    <dbReference type="NCBI Taxonomy" id="2013854"/>
    <lineage>
        <taxon>Bacteria</taxon>
        <taxon>Candidatus Walliibacteriota</taxon>
    </lineage>
</organism>
<evidence type="ECO:0000313" key="2">
    <source>
        <dbReference type="EMBL" id="PKK91342.1"/>
    </source>
</evidence>
<dbReference type="AlphaFoldDB" id="A0A2N1PSU6"/>
<protein>
    <recommendedName>
        <fullName evidence="4">F0F1 ATP synthase subunit</fullName>
    </recommendedName>
</protein>
<feature type="transmembrane region" description="Helical" evidence="1">
    <location>
        <begin position="63"/>
        <end position="84"/>
    </location>
</feature>
<keyword evidence="1" id="KW-1133">Transmembrane helix</keyword>
<keyword evidence="1" id="KW-0472">Membrane</keyword>
<evidence type="ECO:0000256" key="1">
    <source>
        <dbReference type="SAM" id="Phobius"/>
    </source>
</evidence>
<dbReference type="Pfam" id="PF09527">
    <property type="entry name" value="ATPase_gene1"/>
    <property type="match status" value="1"/>
</dbReference>
<feature type="transmembrane region" description="Helical" evidence="1">
    <location>
        <begin position="27"/>
        <end position="57"/>
    </location>
</feature>
<dbReference type="InterPro" id="IPR032820">
    <property type="entry name" value="ATPase_put"/>
</dbReference>
<sequence length="90" mass="9217">MKAAVIRTDWTRSVPLKDPNTEKNSGIGLFSALGLLGNVGLTLAGAVGIGMICGIGLDNFIGTGHLFTVVGGILGAAGGFLALYRKIMKK</sequence>
<evidence type="ECO:0000313" key="3">
    <source>
        <dbReference type="Proteomes" id="UP000233256"/>
    </source>
</evidence>
<gene>
    <name evidence="2" type="ORF">CVV64_06125</name>
</gene>
<dbReference type="EMBL" id="PGXC01000003">
    <property type="protein sequence ID" value="PKK91342.1"/>
    <property type="molecule type" value="Genomic_DNA"/>
</dbReference>